<proteinExistence type="predicted"/>
<gene>
    <name evidence="3" type="ORF">H9895_00990</name>
</gene>
<keyword evidence="2" id="KW-1133">Transmembrane helix</keyword>
<name>A0A9D1PLK5_9BACI</name>
<feature type="compositionally biased region" description="Basic and acidic residues" evidence="1">
    <location>
        <begin position="83"/>
        <end position="97"/>
    </location>
</feature>
<organism evidence="3 4">
    <name type="scientific">Candidatus Pseudogracilibacillus intestinigallinarum</name>
    <dbReference type="NCBI Taxonomy" id="2838742"/>
    <lineage>
        <taxon>Bacteria</taxon>
        <taxon>Bacillati</taxon>
        <taxon>Bacillota</taxon>
        <taxon>Bacilli</taxon>
        <taxon>Bacillales</taxon>
        <taxon>Bacillaceae</taxon>
        <taxon>Pseudogracilibacillus</taxon>
    </lineage>
</organism>
<sequence>MDSFFDFIFGNLFFVIIIVAAIINFFNSAKKEEEKKRRQQQQRQQRRTNQPEQTRQQQEQKERKMPTFSDLQDQLKEQLDQFLEPEEKKTPSKKEKQSTIGVDHATETLESIEEQRQKQYERLRSQYQSQSNEEDVKEDLSALLKPKKAAKQDVSIAIEKKLTREGIVEGIIMAEVLGPPRALKPYDTNPMNRRRR</sequence>
<feature type="compositionally biased region" description="Low complexity" evidence="1">
    <location>
        <begin position="47"/>
        <end position="57"/>
    </location>
</feature>
<dbReference type="EMBL" id="DXHX01000015">
    <property type="protein sequence ID" value="HIV73639.1"/>
    <property type="molecule type" value="Genomic_DNA"/>
</dbReference>
<comment type="caution">
    <text evidence="3">The sequence shown here is derived from an EMBL/GenBank/DDBJ whole genome shotgun (WGS) entry which is preliminary data.</text>
</comment>
<reference evidence="3" key="1">
    <citation type="journal article" date="2021" name="PeerJ">
        <title>Extensive microbial diversity within the chicken gut microbiome revealed by metagenomics and culture.</title>
        <authorList>
            <person name="Gilroy R."/>
            <person name="Ravi A."/>
            <person name="Getino M."/>
            <person name="Pursley I."/>
            <person name="Horton D.L."/>
            <person name="Alikhan N.F."/>
            <person name="Baker D."/>
            <person name="Gharbi K."/>
            <person name="Hall N."/>
            <person name="Watson M."/>
            <person name="Adriaenssens E.M."/>
            <person name="Foster-Nyarko E."/>
            <person name="Jarju S."/>
            <person name="Secka A."/>
            <person name="Antonio M."/>
            <person name="Oren A."/>
            <person name="Chaudhuri R.R."/>
            <person name="La Ragione R."/>
            <person name="Hildebrand F."/>
            <person name="Pallen M.J."/>
        </authorList>
    </citation>
    <scope>NUCLEOTIDE SEQUENCE</scope>
    <source>
        <strain evidence="3">CHK169-2315</strain>
    </source>
</reference>
<feature type="compositionally biased region" description="Basic residues" evidence="1">
    <location>
        <begin position="37"/>
        <end position="46"/>
    </location>
</feature>
<feature type="transmembrane region" description="Helical" evidence="2">
    <location>
        <begin position="12"/>
        <end position="29"/>
    </location>
</feature>
<feature type="region of interest" description="Disordered" evidence="1">
    <location>
        <begin position="32"/>
        <end position="71"/>
    </location>
</feature>
<evidence type="ECO:0000256" key="2">
    <source>
        <dbReference type="SAM" id="Phobius"/>
    </source>
</evidence>
<evidence type="ECO:0000313" key="4">
    <source>
        <dbReference type="Proteomes" id="UP000823937"/>
    </source>
</evidence>
<reference evidence="3" key="2">
    <citation type="submission" date="2021-04" db="EMBL/GenBank/DDBJ databases">
        <authorList>
            <person name="Gilroy R."/>
        </authorList>
    </citation>
    <scope>NUCLEOTIDE SEQUENCE</scope>
    <source>
        <strain evidence="3">CHK169-2315</strain>
    </source>
</reference>
<dbReference type="AlphaFoldDB" id="A0A9D1PLK5"/>
<keyword evidence="2" id="KW-0472">Membrane</keyword>
<keyword evidence="2" id="KW-0812">Transmembrane</keyword>
<evidence type="ECO:0000313" key="3">
    <source>
        <dbReference type="EMBL" id="HIV73639.1"/>
    </source>
</evidence>
<evidence type="ECO:0000256" key="1">
    <source>
        <dbReference type="SAM" id="MobiDB-lite"/>
    </source>
</evidence>
<dbReference type="Proteomes" id="UP000823937">
    <property type="component" value="Unassembled WGS sequence"/>
</dbReference>
<feature type="region of interest" description="Disordered" evidence="1">
    <location>
        <begin position="83"/>
        <end position="109"/>
    </location>
</feature>
<protein>
    <submittedName>
        <fullName evidence="3">Uncharacterized protein</fullName>
    </submittedName>
</protein>
<accession>A0A9D1PLK5</accession>